<gene>
    <name evidence="1" type="ORF">ESZ00_02755</name>
</gene>
<protein>
    <submittedName>
        <fullName evidence="1">Uncharacterized protein</fullName>
    </submittedName>
</protein>
<dbReference type="Proteomes" id="UP000290253">
    <property type="component" value="Unassembled WGS sequence"/>
</dbReference>
<keyword evidence="2" id="KW-1185">Reference proteome</keyword>
<dbReference type="OrthoDB" id="7261515at2"/>
<evidence type="ECO:0000313" key="2">
    <source>
        <dbReference type="Proteomes" id="UP000290253"/>
    </source>
</evidence>
<proteinExistence type="predicted"/>
<dbReference type="EMBL" id="SDMK01000001">
    <property type="protein sequence ID" value="RXS96877.1"/>
    <property type="molecule type" value="Genomic_DNA"/>
</dbReference>
<comment type="caution">
    <text evidence="1">The sequence shown here is derived from an EMBL/GenBank/DDBJ whole genome shotgun (WGS) entry which is preliminary data.</text>
</comment>
<sequence length="306" mass="34306">MMCAYDARTYCDSAVSLCFSEPASLRNKHVYFSLAFLISLFPLRPLHAQENFFERWQQRASHEQSQQPNWGVPLNQPYPMLIQVFRADFTRQITPTHTDTWIFGNAKGLNLIPGLHSEFDFYYPSYYEHNVKTAKDGFGDVQFVYKYRILTGNEQHGNYMLSALLGASIPTGSYSNGSTDAAILPTIAGGKGFGKFDVISTVGGNLPTADGEKLGRTLGWNTTAQYRLAKYFIPELESNATWYYAGKNDGKMQNFLEPGLTVGKIKIHPDDPKSRPGFSLGAGIQIATSEYHAYNHALVFTGRFLF</sequence>
<reference evidence="1 2" key="1">
    <citation type="journal article" date="2016" name="Int. J. Syst. Evol. Microbiol.">
        <title>Acidipila dinghuensis sp. nov., an acidobacterium isolated from forest soil.</title>
        <authorList>
            <person name="Jiang Y.W."/>
            <person name="Wang J."/>
            <person name="Chen M.H."/>
            <person name="Lv Y.Y."/>
            <person name="Qiu L.H."/>
        </authorList>
    </citation>
    <scope>NUCLEOTIDE SEQUENCE [LARGE SCALE GENOMIC DNA]</scope>
    <source>
        <strain evidence="1 2">DHOF10</strain>
    </source>
</reference>
<dbReference type="AlphaFoldDB" id="A0A4Q1SHN5"/>
<name>A0A4Q1SHN5_9BACT</name>
<organism evidence="1 2">
    <name type="scientific">Silvibacterium dinghuense</name>
    <dbReference type="NCBI Taxonomy" id="1560006"/>
    <lineage>
        <taxon>Bacteria</taxon>
        <taxon>Pseudomonadati</taxon>
        <taxon>Acidobacteriota</taxon>
        <taxon>Terriglobia</taxon>
        <taxon>Terriglobales</taxon>
        <taxon>Acidobacteriaceae</taxon>
        <taxon>Silvibacterium</taxon>
    </lineage>
</organism>
<evidence type="ECO:0000313" key="1">
    <source>
        <dbReference type="EMBL" id="RXS96877.1"/>
    </source>
</evidence>
<accession>A0A4Q1SHN5</accession>